<evidence type="ECO:0000313" key="1">
    <source>
        <dbReference type="EMBL" id="QEL15894.1"/>
    </source>
</evidence>
<dbReference type="AlphaFoldDB" id="A0A5C1AFH4"/>
<proteinExistence type="predicted"/>
<reference evidence="2" key="1">
    <citation type="submission" date="2019-08" db="EMBL/GenBank/DDBJ databases">
        <title>Limnoglobus roseus gen. nov., sp. nov., a novel freshwater planctomycete with a giant genome from the family Gemmataceae.</title>
        <authorList>
            <person name="Kulichevskaya I.S."/>
            <person name="Naumoff D.G."/>
            <person name="Miroshnikov K."/>
            <person name="Ivanova A."/>
            <person name="Philippov D.A."/>
            <person name="Hakobyan A."/>
            <person name="Rijpstra I.C."/>
            <person name="Sinninghe Damste J.S."/>
            <person name="Liesack W."/>
            <person name="Dedysh S.N."/>
        </authorList>
    </citation>
    <scope>NUCLEOTIDE SEQUENCE [LARGE SCALE GENOMIC DNA]</scope>
    <source>
        <strain evidence="2">PX52</strain>
    </source>
</reference>
<name>A0A5C1AFH4_9BACT</name>
<sequence>MCRFAEKSVTVVLSYGEAVEVPTAEVLDRLRECGEAAPSRREFLRTARVMALARLAHASDEMAEVRDLHRRLGAVEAALADLVARHDRYCVCPLCDVLRQGYEPGEIGGDFHANVRTLRATVARLRPFIRMTIERVGRGAAKPEGNAARRAEWIAEHEAAIRDAKAKVRRLRAIDAGPGPAAKARATRRKHAATCEACEA</sequence>
<protein>
    <submittedName>
        <fullName evidence="1">Uncharacterized protein</fullName>
    </submittedName>
</protein>
<dbReference type="RefSeq" id="WP_149110664.1">
    <property type="nucleotide sequence ID" value="NZ_CP042425.1"/>
</dbReference>
<dbReference type="Proteomes" id="UP000324974">
    <property type="component" value="Chromosome"/>
</dbReference>
<gene>
    <name evidence="1" type="ORF">PX52LOC_02830</name>
</gene>
<evidence type="ECO:0000313" key="2">
    <source>
        <dbReference type="Proteomes" id="UP000324974"/>
    </source>
</evidence>
<accession>A0A5C1AFH4</accession>
<dbReference type="EMBL" id="CP042425">
    <property type="protein sequence ID" value="QEL15894.1"/>
    <property type="molecule type" value="Genomic_DNA"/>
</dbReference>
<keyword evidence="2" id="KW-1185">Reference proteome</keyword>
<organism evidence="1 2">
    <name type="scientific">Limnoglobus roseus</name>
    <dbReference type="NCBI Taxonomy" id="2598579"/>
    <lineage>
        <taxon>Bacteria</taxon>
        <taxon>Pseudomonadati</taxon>
        <taxon>Planctomycetota</taxon>
        <taxon>Planctomycetia</taxon>
        <taxon>Gemmatales</taxon>
        <taxon>Gemmataceae</taxon>
        <taxon>Limnoglobus</taxon>
    </lineage>
</organism>
<dbReference type="KEGG" id="lrs:PX52LOC_02830"/>